<reference evidence="1" key="1">
    <citation type="submission" date="2009-07" db="EMBL/GenBank/DDBJ databases">
        <authorList>
            <person name="Weinstock G."/>
            <person name="Sodergren E."/>
            <person name="Clifton S."/>
            <person name="Fulton L."/>
            <person name="Fulton B."/>
            <person name="Courtney L."/>
            <person name="Fronick C."/>
            <person name="Harrison M."/>
            <person name="Strong C."/>
            <person name="Farmer C."/>
            <person name="Delahaunty K."/>
            <person name="Markovic C."/>
            <person name="Hall O."/>
            <person name="Minx P."/>
            <person name="Tomlinson C."/>
            <person name="Mitreva M."/>
            <person name="Nelson J."/>
            <person name="Hou S."/>
            <person name="Wollam A."/>
            <person name="Pepin K.H."/>
            <person name="Johnson M."/>
            <person name="Bhonagiri V."/>
            <person name="Nash W.E."/>
            <person name="Warren W."/>
            <person name="Chinwalla A."/>
            <person name="Mardis E.R."/>
            <person name="Wilson R.K."/>
        </authorList>
    </citation>
    <scope>NUCLEOTIDE SEQUENCE [LARGE SCALE GENOMIC DNA]</scope>
    <source>
        <strain evidence="1">DSM 14469</strain>
    </source>
</reference>
<keyword evidence="2" id="KW-1185">Reference proteome</keyword>
<dbReference type="Proteomes" id="UP000005561">
    <property type="component" value="Unassembled WGS sequence"/>
</dbReference>
<accession>C6LIM8</accession>
<protein>
    <recommendedName>
        <fullName evidence="3">Chitin-binding type-3 domain-containing protein</fullName>
    </recommendedName>
</protein>
<name>C6LIM8_9FIRM</name>
<dbReference type="EMBL" id="ACCL02000018">
    <property type="protein sequence ID" value="EET59417.1"/>
    <property type="molecule type" value="Genomic_DNA"/>
</dbReference>
<proteinExistence type="predicted"/>
<organism evidence="1 2">
    <name type="scientific">Marvinbryantia formatexigens DSM 14469</name>
    <dbReference type="NCBI Taxonomy" id="478749"/>
    <lineage>
        <taxon>Bacteria</taxon>
        <taxon>Bacillati</taxon>
        <taxon>Bacillota</taxon>
        <taxon>Clostridia</taxon>
        <taxon>Lachnospirales</taxon>
        <taxon>Lachnospiraceae</taxon>
        <taxon>Marvinbryantia</taxon>
    </lineage>
</organism>
<sequence length="157" mass="17751">MKTYKEDETMYQIIKSVIESGRYELADMLGKIDRTWLQGSITEEEMTELVTLAREKATPENSYASLRNQVSKLFGIVAEQAKAIKANADAITMLQGGTVTPPVQEEYPEYVQPSGAHDAYNTGDKMTYTDGKRYICQMDGCVWDPDTYPQAWKEVTE</sequence>
<evidence type="ECO:0000313" key="1">
    <source>
        <dbReference type="EMBL" id="EET59417.1"/>
    </source>
</evidence>
<evidence type="ECO:0008006" key="3">
    <source>
        <dbReference type="Google" id="ProtNLM"/>
    </source>
</evidence>
<evidence type="ECO:0000313" key="2">
    <source>
        <dbReference type="Proteomes" id="UP000005561"/>
    </source>
</evidence>
<comment type="caution">
    <text evidence="1">The sequence shown here is derived from an EMBL/GenBank/DDBJ whole genome shotgun (WGS) entry which is preliminary data.</text>
</comment>
<dbReference type="AlphaFoldDB" id="C6LIM8"/>
<dbReference type="STRING" id="168384.SAMN05660368_02942"/>
<gene>
    <name evidence="1" type="ORF">BRYFOR_08508</name>
</gene>